<dbReference type="EMBL" id="RAPO01000001">
    <property type="protein sequence ID" value="RKD97823.1"/>
    <property type="molecule type" value="Genomic_DNA"/>
</dbReference>
<evidence type="ECO:0000313" key="3">
    <source>
        <dbReference type="Proteomes" id="UP000283805"/>
    </source>
</evidence>
<keyword evidence="1" id="KW-0472">Membrane</keyword>
<evidence type="ECO:0000256" key="1">
    <source>
        <dbReference type="SAM" id="Phobius"/>
    </source>
</evidence>
<accession>A0A3R7FXZ9</accession>
<feature type="transmembrane region" description="Helical" evidence="1">
    <location>
        <begin position="67"/>
        <end position="88"/>
    </location>
</feature>
<sequence length="293" mass="32281">MESAVDYEITVAALIATALLISPGVSQVLTIPTIGAALLLLLLTLLRRMALINPHSRQDWIMSRSTPLLVVTTTYSFLYLSLVVGSYLTPIVPATPLSIAMTLCVVAALLSVVLYEILYRDFFLLMSLHVWNVHLNSRGTPFGNEVLAMSKTLLERSVLPEDEYPPQARRIQETGLADTEEQSLGERIGSRLGVALGAAAFTGVFLLPMAAATFVFPTSSVVQTTKITVLSLLFALATNYSIVSTRFLYGRYGRDDFGELSSNKWRYVQYSLVVYVLFGLHFAYERGLVTNLV</sequence>
<dbReference type="AlphaFoldDB" id="A0A3R7FXZ9"/>
<proteinExistence type="predicted"/>
<feature type="transmembrane region" description="Helical" evidence="1">
    <location>
        <begin position="94"/>
        <end position="118"/>
    </location>
</feature>
<organism evidence="2 3">
    <name type="scientific">Halopiger aswanensis</name>
    <dbReference type="NCBI Taxonomy" id="148449"/>
    <lineage>
        <taxon>Archaea</taxon>
        <taxon>Methanobacteriati</taxon>
        <taxon>Methanobacteriota</taxon>
        <taxon>Stenosarchaea group</taxon>
        <taxon>Halobacteria</taxon>
        <taxon>Halobacteriales</taxon>
        <taxon>Natrialbaceae</taxon>
        <taxon>Halopiger</taxon>
    </lineage>
</organism>
<gene>
    <name evidence="2" type="ORF">ATJ93_0815</name>
</gene>
<feature type="transmembrane region" description="Helical" evidence="1">
    <location>
        <begin position="28"/>
        <end position="46"/>
    </location>
</feature>
<name>A0A3R7FXZ9_9EURY</name>
<keyword evidence="1" id="KW-1133">Transmembrane helix</keyword>
<comment type="caution">
    <text evidence="2">The sequence shown here is derived from an EMBL/GenBank/DDBJ whole genome shotgun (WGS) entry which is preliminary data.</text>
</comment>
<dbReference type="Proteomes" id="UP000283805">
    <property type="component" value="Unassembled WGS sequence"/>
</dbReference>
<keyword evidence="1" id="KW-0812">Transmembrane</keyword>
<protein>
    <submittedName>
        <fullName evidence="2">Uncharacterized protein</fullName>
    </submittedName>
</protein>
<feature type="transmembrane region" description="Helical" evidence="1">
    <location>
        <begin position="227"/>
        <end position="247"/>
    </location>
</feature>
<evidence type="ECO:0000313" key="2">
    <source>
        <dbReference type="EMBL" id="RKD97823.1"/>
    </source>
</evidence>
<feature type="transmembrane region" description="Helical" evidence="1">
    <location>
        <begin position="192"/>
        <end position="215"/>
    </location>
</feature>
<reference evidence="2 3" key="1">
    <citation type="submission" date="2018-09" db="EMBL/GenBank/DDBJ databases">
        <title>Genomic Encyclopedia of Archaeal and Bacterial Type Strains, Phase II (KMG-II): from individual species to whole genera.</title>
        <authorList>
            <person name="Goeker M."/>
        </authorList>
    </citation>
    <scope>NUCLEOTIDE SEQUENCE [LARGE SCALE GENOMIC DNA]</scope>
    <source>
        <strain evidence="2 3">DSM 13151</strain>
    </source>
</reference>
<feature type="transmembrane region" description="Helical" evidence="1">
    <location>
        <begin position="267"/>
        <end position="284"/>
    </location>
</feature>
<keyword evidence="3" id="KW-1185">Reference proteome</keyword>